<dbReference type="STRING" id="1560201.NG42_04590"/>
<dbReference type="Proteomes" id="UP000036851">
    <property type="component" value="Unassembled WGS sequence"/>
</dbReference>
<accession>A0A0L7TH02</accession>
<dbReference type="EMBL" id="JRXE01000005">
    <property type="protein sequence ID" value="KOC91527.1"/>
    <property type="molecule type" value="Genomic_DNA"/>
</dbReference>
<dbReference type="RefSeq" id="WP_052898090.1">
    <property type="nucleotide sequence ID" value="NZ_JRXE01000005.1"/>
</dbReference>
<sequence length="517" mass="58815">MTLSFTLGIDQLQGELLQMQSPGCYWITADRQPDARRLARQVIASQQALTLISSAEKPQELFTPPPDGITIRVPMYSLPATRKALMNLDEDLSRALSPQPGLILLYTAYASWQTLTSAEISSWLKKITSLLATKQSALLIITSGTGVNTLRSQLQSFFRYLDGTSHLEWQQDSWDYRINWWFNGDRLLADRKVRLDNNNEFFSLLADDAQNTPLTLNDETIFIAEKQVLEGAPPLSLQWLVFDNNEAVYSRAQQASSATVIFNLSNNQQINSLAENIHSLRRTRGSALKIVVREMQTSLRYSDERLLLACGVNNIVAFGTNLSNFLTTLEAIQGQSYNRHVPADLKQLQASMQPLHEKGYLPLERFCHAVTLLMNNTQLPENGKGLLVALRPVPELQPQQALTLCKMRRYGDLVTLIDDRLYLFLSSCRFNDLDIALKYIFRLPHDEIFTNRMIWYQDLQILSEVRQIKGLIPTDWHDVTPESEAGEVIEKNHKMPVSRRVPEPITLGNVTREVSRR</sequence>
<keyword evidence="5" id="KW-1185">Reference proteome</keyword>
<name>A0A0L7TH02_9GAMM</name>
<evidence type="ECO:0000256" key="1">
    <source>
        <dbReference type="NCBIfam" id="TIGR03369"/>
    </source>
</evidence>
<dbReference type="GO" id="GO:0035438">
    <property type="term" value="F:cyclic-di-GMP binding"/>
    <property type="evidence" value="ECO:0007669"/>
    <property type="project" value="InterPro"/>
</dbReference>
<dbReference type="Proteomes" id="UP000037088">
    <property type="component" value="Unassembled WGS sequence"/>
</dbReference>
<dbReference type="Pfam" id="PF10995">
    <property type="entry name" value="CBP_BcsE"/>
    <property type="match status" value="1"/>
</dbReference>
<dbReference type="AlphaFoldDB" id="A0A0L7TH02"/>
<dbReference type="PATRIC" id="fig|1560201.3.peg.990"/>
<dbReference type="InterPro" id="IPR017745">
    <property type="entry name" value="BcsE"/>
</dbReference>
<dbReference type="EMBL" id="JRXF01000005">
    <property type="protein sequence ID" value="KOC94521.1"/>
    <property type="molecule type" value="Genomic_DNA"/>
</dbReference>
<gene>
    <name evidence="2" type="ORF">NG42_04590</name>
    <name evidence="3" type="ORF">NG43_04915</name>
</gene>
<organism evidence="3 4">
    <name type="scientific">Winslowiella iniecta</name>
    <dbReference type="NCBI Taxonomy" id="1560201"/>
    <lineage>
        <taxon>Bacteria</taxon>
        <taxon>Pseudomonadati</taxon>
        <taxon>Pseudomonadota</taxon>
        <taxon>Gammaproteobacteria</taxon>
        <taxon>Enterobacterales</taxon>
        <taxon>Erwiniaceae</taxon>
        <taxon>Winslowiella</taxon>
    </lineage>
</organism>
<evidence type="ECO:0000313" key="2">
    <source>
        <dbReference type="EMBL" id="KOC91527.1"/>
    </source>
</evidence>
<dbReference type="NCBIfam" id="TIGR03369">
    <property type="entry name" value="cellulose_bcsE"/>
    <property type="match status" value="1"/>
</dbReference>
<evidence type="ECO:0000313" key="4">
    <source>
        <dbReference type="Proteomes" id="UP000036851"/>
    </source>
</evidence>
<proteinExistence type="predicted"/>
<dbReference type="OrthoDB" id="5840260at2"/>
<evidence type="ECO:0000313" key="3">
    <source>
        <dbReference type="EMBL" id="KOC94521.1"/>
    </source>
</evidence>
<comment type="caution">
    <text evidence="3">The sequence shown here is derived from an EMBL/GenBank/DDBJ whole genome shotgun (WGS) entry which is preliminary data.</text>
</comment>
<reference evidence="4 5" key="1">
    <citation type="journal article" date="2015" name="Int. J. Syst. Evol. Microbiol.">
        <title>Erwinia iniecta sp. nov., isolated from Russian wheat aphids (Diuraphis noxia).</title>
        <authorList>
            <person name="Campillo T."/>
            <person name="Luna E."/>
            <person name="Portier P."/>
            <person name="Fischer-Le Saux M."/>
            <person name="Lapitan N."/>
            <person name="Tisserat N.A."/>
            <person name="Leach J.E."/>
        </authorList>
    </citation>
    <scope>NUCLEOTIDE SEQUENCE [LARGE SCALE GENOMIC DNA]</scope>
    <source>
        <strain evidence="2 5">B120</strain>
        <strain evidence="3 4">B149</strain>
    </source>
</reference>
<evidence type="ECO:0000313" key="5">
    <source>
        <dbReference type="Proteomes" id="UP000037088"/>
    </source>
</evidence>
<protein>
    <recommendedName>
        <fullName evidence="1">Cellulose biosynthesis protein BcsE</fullName>
    </recommendedName>
</protein>